<evidence type="ECO:0000313" key="2">
    <source>
        <dbReference type="Proteomes" id="UP000028547"/>
    </source>
</evidence>
<comment type="caution">
    <text evidence="1">The sequence shown here is derived from an EMBL/GenBank/DDBJ whole genome shotgun (WGS) entry which is preliminary data.</text>
</comment>
<dbReference type="RefSeq" id="WP_043395474.1">
    <property type="nucleotide sequence ID" value="NZ_JPMI01000101.1"/>
</dbReference>
<gene>
    <name evidence="1" type="ORF">Q664_16400</name>
</gene>
<proteinExistence type="predicted"/>
<name>A0A084SUX0_9BACT</name>
<accession>A0A084SUX0</accession>
<organism evidence="1 2">
    <name type="scientific">Archangium violaceum Cb vi76</name>
    <dbReference type="NCBI Taxonomy" id="1406225"/>
    <lineage>
        <taxon>Bacteria</taxon>
        <taxon>Pseudomonadati</taxon>
        <taxon>Myxococcota</taxon>
        <taxon>Myxococcia</taxon>
        <taxon>Myxococcales</taxon>
        <taxon>Cystobacterineae</taxon>
        <taxon>Archangiaceae</taxon>
        <taxon>Archangium</taxon>
    </lineage>
</organism>
<reference evidence="1 2" key="1">
    <citation type="submission" date="2014-07" db="EMBL/GenBank/DDBJ databases">
        <title>Draft Genome Sequence of Gephyronic Acid Producer, Cystobacter violaceus Strain Cb vi76.</title>
        <authorList>
            <person name="Stevens D.C."/>
            <person name="Young J."/>
            <person name="Carmichael R."/>
            <person name="Tan J."/>
            <person name="Taylor R.E."/>
        </authorList>
    </citation>
    <scope>NUCLEOTIDE SEQUENCE [LARGE SCALE GENOMIC DNA]</scope>
    <source>
        <strain evidence="1 2">Cb vi76</strain>
    </source>
</reference>
<dbReference type="EMBL" id="JPMI01000101">
    <property type="protein sequence ID" value="KFA92255.1"/>
    <property type="molecule type" value="Genomic_DNA"/>
</dbReference>
<dbReference type="Proteomes" id="UP000028547">
    <property type="component" value="Unassembled WGS sequence"/>
</dbReference>
<protein>
    <submittedName>
        <fullName evidence="1">Molybdopterin biosynthesis protein</fullName>
    </submittedName>
</protein>
<evidence type="ECO:0000313" key="1">
    <source>
        <dbReference type="EMBL" id="KFA92255.1"/>
    </source>
</evidence>
<dbReference type="AlphaFoldDB" id="A0A084SUX0"/>
<sequence length="203" mass="20457">MALREEQILRYSRQILLREVGGRGQEKLLAGGVRLKATGTAGLTAAAYVAAGGTAVEAGPESLVPGAEGFLVKADEVGRPGPEVLARVLPDVNADALPARGTGRLAELPAAWDGEGPWVALGGDGTRGVVVFRGTTGCPGCFEATTAGLGAPPSGALGVGLGALGALILQRLLLGMEPVLGARGWDAPGMLTDLPVRRCGRCG</sequence>